<proteinExistence type="predicted"/>
<sequence>MTIDRNRIYNMDCLDGIRDMLRGGYALIA</sequence>
<name>A0A8S5VEU4_9CAUD</name>
<accession>A0A8S5VEU4</accession>
<protein>
    <submittedName>
        <fullName evidence="1">Uncharacterized protein</fullName>
    </submittedName>
</protein>
<evidence type="ECO:0000313" key="1">
    <source>
        <dbReference type="EMBL" id="DAG05123.1"/>
    </source>
</evidence>
<organism evidence="1">
    <name type="scientific">Myoviridae sp. ctE3x18</name>
    <dbReference type="NCBI Taxonomy" id="2825059"/>
    <lineage>
        <taxon>Viruses</taxon>
        <taxon>Duplodnaviria</taxon>
        <taxon>Heunggongvirae</taxon>
        <taxon>Uroviricota</taxon>
        <taxon>Caudoviricetes</taxon>
    </lineage>
</organism>
<reference evidence="1" key="1">
    <citation type="journal article" date="2021" name="Proc. Natl. Acad. Sci. U.S.A.">
        <title>A Catalog of Tens of Thousands of Viruses from Human Metagenomes Reveals Hidden Associations with Chronic Diseases.</title>
        <authorList>
            <person name="Tisza M.J."/>
            <person name="Buck C.B."/>
        </authorList>
    </citation>
    <scope>NUCLEOTIDE SEQUENCE</scope>
    <source>
        <strain evidence="1">CtE3x18</strain>
    </source>
</reference>
<dbReference type="EMBL" id="BK016250">
    <property type="protein sequence ID" value="DAG05123.1"/>
    <property type="molecule type" value="Genomic_DNA"/>
</dbReference>